<dbReference type="Proteomes" id="UP000190888">
    <property type="component" value="Unassembled WGS sequence"/>
</dbReference>
<feature type="domain" description="Histidine kinase" evidence="6">
    <location>
        <begin position="203"/>
        <end position="415"/>
    </location>
</feature>
<dbReference type="InterPro" id="IPR003594">
    <property type="entry name" value="HATPase_dom"/>
</dbReference>
<keyword evidence="4" id="KW-0808">Transferase</keyword>
<comment type="catalytic activity">
    <reaction evidence="1">
        <text>ATP + protein L-histidine = ADP + protein N-phospho-L-histidine.</text>
        <dbReference type="EC" id="2.7.13.3"/>
    </reaction>
</comment>
<dbReference type="PANTHER" id="PTHR43304:SF1">
    <property type="entry name" value="PAC DOMAIN-CONTAINING PROTEIN"/>
    <property type="match status" value="1"/>
</dbReference>
<dbReference type="GO" id="GO:0000155">
    <property type="term" value="F:phosphorelay sensor kinase activity"/>
    <property type="evidence" value="ECO:0007669"/>
    <property type="project" value="InterPro"/>
</dbReference>
<sequence>MLTCRNSTVHDNAPDTCAVKGFMLTAMLELLKATEPGDLINTGLKTARMLGSAAGAAFLTSQNHLYLYAAEVSEQMPLNGSPVHPDETAGRICIEQQMPVVIDDVLTDSRVHTSYYTQPGIRSLLLLPVTSEKIKGAITIYWNEPEMAGKQFLAHYKELAEIISTSLNRLFTAVRLENKITESTETIGKLSRQHKQMEDFCFIVSHNLRAPLANLSMLGRLIDDSNENLEKQSYISKINPVIHFMHQIFEELVEATQVKMDLTAERSLIKLSERLDRIIMSMQGQILACGVRISSDFSAANQIMYPKKYIDSILNNLLSNAVKYRHPDRVPEIRVSTFIKDGYICLEVKDNGLGIDLEKNGDKLFMLRKVFHSHPEAKGVGLFMTRAQVEAMGGRISASSIPGEGTSFIVEFCTG</sequence>
<dbReference type="Gene3D" id="3.30.450.40">
    <property type="match status" value="1"/>
</dbReference>
<dbReference type="InterPro" id="IPR029016">
    <property type="entry name" value="GAF-like_dom_sf"/>
</dbReference>
<organism evidence="7 8">
    <name type="scientific">Sediminibacterium ginsengisoli</name>
    <dbReference type="NCBI Taxonomy" id="413434"/>
    <lineage>
        <taxon>Bacteria</taxon>
        <taxon>Pseudomonadati</taxon>
        <taxon>Bacteroidota</taxon>
        <taxon>Chitinophagia</taxon>
        <taxon>Chitinophagales</taxon>
        <taxon>Chitinophagaceae</taxon>
        <taxon>Sediminibacterium</taxon>
    </lineage>
</organism>
<dbReference type="InterPro" id="IPR036097">
    <property type="entry name" value="HisK_dim/P_sf"/>
</dbReference>
<dbReference type="STRING" id="413434.SAMN04488132_11299"/>
<dbReference type="InterPro" id="IPR004358">
    <property type="entry name" value="Sig_transdc_His_kin-like_C"/>
</dbReference>
<evidence type="ECO:0000313" key="7">
    <source>
        <dbReference type="EMBL" id="SKA15523.1"/>
    </source>
</evidence>
<dbReference type="PANTHER" id="PTHR43304">
    <property type="entry name" value="PHYTOCHROME-LIKE PROTEIN CPH1"/>
    <property type="match status" value="1"/>
</dbReference>
<evidence type="ECO:0000256" key="4">
    <source>
        <dbReference type="ARBA" id="ARBA00022679"/>
    </source>
</evidence>
<dbReference type="EC" id="2.7.13.3" evidence="2"/>
<name>A0A1T4RHW2_9BACT</name>
<dbReference type="InterPro" id="IPR052162">
    <property type="entry name" value="Sensor_kinase/Photoreceptor"/>
</dbReference>
<evidence type="ECO:0000256" key="1">
    <source>
        <dbReference type="ARBA" id="ARBA00000085"/>
    </source>
</evidence>
<dbReference type="Gene3D" id="3.30.565.10">
    <property type="entry name" value="Histidine kinase-like ATPase, C-terminal domain"/>
    <property type="match status" value="1"/>
</dbReference>
<keyword evidence="5 7" id="KW-0418">Kinase</keyword>
<dbReference type="OrthoDB" id="5522855at2"/>
<dbReference type="Pfam" id="PF02518">
    <property type="entry name" value="HATPase_c"/>
    <property type="match status" value="1"/>
</dbReference>
<evidence type="ECO:0000256" key="2">
    <source>
        <dbReference type="ARBA" id="ARBA00012438"/>
    </source>
</evidence>
<dbReference type="Gene3D" id="1.10.287.130">
    <property type="match status" value="1"/>
</dbReference>
<dbReference type="InterPro" id="IPR005467">
    <property type="entry name" value="His_kinase_dom"/>
</dbReference>
<proteinExistence type="predicted"/>
<dbReference type="EMBL" id="FUWH01000012">
    <property type="protein sequence ID" value="SKA15523.1"/>
    <property type="molecule type" value="Genomic_DNA"/>
</dbReference>
<dbReference type="RefSeq" id="WP_078832609.1">
    <property type="nucleotide sequence ID" value="NZ_FUWH01000012.1"/>
</dbReference>
<keyword evidence="3" id="KW-0597">Phosphoprotein</keyword>
<dbReference type="SUPFAM" id="SSF55781">
    <property type="entry name" value="GAF domain-like"/>
    <property type="match status" value="1"/>
</dbReference>
<keyword evidence="8" id="KW-1185">Reference proteome</keyword>
<accession>A0A1T4RHW2</accession>
<dbReference type="PROSITE" id="PS50109">
    <property type="entry name" value="HIS_KIN"/>
    <property type="match status" value="1"/>
</dbReference>
<dbReference type="SUPFAM" id="SSF47384">
    <property type="entry name" value="Homodimeric domain of signal transducing histidine kinase"/>
    <property type="match status" value="1"/>
</dbReference>
<dbReference type="Pfam" id="PF13185">
    <property type="entry name" value="GAF_2"/>
    <property type="match status" value="1"/>
</dbReference>
<dbReference type="AlphaFoldDB" id="A0A1T4RHW2"/>
<evidence type="ECO:0000256" key="5">
    <source>
        <dbReference type="ARBA" id="ARBA00022777"/>
    </source>
</evidence>
<evidence type="ECO:0000313" key="8">
    <source>
        <dbReference type="Proteomes" id="UP000190888"/>
    </source>
</evidence>
<protein>
    <recommendedName>
        <fullName evidence="2">histidine kinase</fullName>
        <ecNumber evidence="2">2.7.13.3</ecNumber>
    </recommendedName>
</protein>
<evidence type="ECO:0000259" key="6">
    <source>
        <dbReference type="PROSITE" id="PS50109"/>
    </source>
</evidence>
<dbReference type="SMART" id="SM00387">
    <property type="entry name" value="HATPase_c"/>
    <property type="match status" value="1"/>
</dbReference>
<dbReference type="InterPro" id="IPR003018">
    <property type="entry name" value="GAF"/>
</dbReference>
<gene>
    <name evidence="7" type="ORF">SAMN04488132_11299</name>
</gene>
<evidence type="ECO:0000256" key="3">
    <source>
        <dbReference type="ARBA" id="ARBA00022553"/>
    </source>
</evidence>
<dbReference type="SUPFAM" id="SSF55874">
    <property type="entry name" value="ATPase domain of HSP90 chaperone/DNA topoisomerase II/histidine kinase"/>
    <property type="match status" value="1"/>
</dbReference>
<reference evidence="7 8" key="1">
    <citation type="submission" date="2017-02" db="EMBL/GenBank/DDBJ databases">
        <authorList>
            <person name="Peterson S.W."/>
        </authorList>
    </citation>
    <scope>NUCLEOTIDE SEQUENCE [LARGE SCALE GENOMIC DNA]</scope>
    <source>
        <strain evidence="7 8">DSM 22335</strain>
    </source>
</reference>
<dbReference type="PRINTS" id="PR00344">
    <property type="entry name" value="BCTRLSENSOR"/>
</dbReference>
<dbReference type="InterPro" id="IPR036890">
    <property type="entry name" value="HATPase_C_sf"/>
</dbReference>